<dbReference type="Proteomes" id="UP000046090">
    <property type="component" value="Unassembled WGS sequence"/>
</dbReference>
<evidence type="ECO:0000313" key="3">
    <source>
        <dbReference type="Proteomes" id="UP000046090"/>
    </source>
</evidence>
<evidence type="ECO:0000256" key="1">
    <source>
        <dbReference type="SAM" id="MobiDB-lite"/>
    </source>
</evidence>
<dbReference type="AlphaFoldDB" id="A0A0K2YC84"/>
<name>A0A0K2YC84_HELHE</name>
<sequence length="45" mass="4933">MPLKWCKIHKNKNQPQPPKKGGATPSARAARGRVLLESLLEHSTG</sequence>
<dbReference type="EMBL" id="CDMK01000002">
    <property type="protein sequence ID" value="CRI34590.1"/>
    <property type="molecule type" value="Genomic_DNA"/>
</dbReference>
<feature type="compositionally biased region" description="Basic residues" evidence="1">
    <location>
        <begin position="1"/>
        <end position="12"/>
    </location>
</feature>
<evidence type="ECO:0000313" key="2">
    <source>
        <dbReference type="EMBL" id="CRI34590.1"/>
    </source>
</evidence>
<organism evidence="2 3">
    <name type="scientific">Helicobacter heilmannii</name>
    <dbReference type="NCBI Taxonomy" id="35817"/>
    <lineage>
        <taxon>Bacteria</taxon>
        <taxon>Pseudomonadati</taxon>
        <taxon>Campylobacterota</taxon>
        <taxon>Epsilonproteobacteria</taxon>
        <taxon>Campylobacterales</taxon>
        <taxon>Helicobacteraceae</taxon>
        <taxon>Helicobacter</taxon>
    </lineage>
</organism>
<feature type="region of interest" description="Disordered" evidence="1">
    <location>
        <begin position="1"/>
        <end position="28"/>
    </location>
</feature>
<proteinExistence type="predicted"/>
<keyword evidence="3" id="KW-1185">Reference proteome</keyword>
<accession>A0A0K2YC84</accession>
<gene>
    <name evidence="2" type="ORF">HHE01_03910</name>
</gene>
<reference evidence="3" key="1">
    <citation type="submission" date="2014-12" db="EMBL/GenBank/DDBJ databases">
        <authorList>
            <person name="Smet A."/>
        </authorList>
    </citation>
    <scope>NUCLEOTIDE SEQUENCE [LARGE SCALE GENOMIC DNA]</scope>
</reference>
<protein>
    <submittedName>
        <fullName evidence="2">Uncharacterized protein</fullName>
    </submittedName>
</protein>